<evidence type="ECO:0000256" key="4">
    <source>
        <dbReference type="ARBA" id="ARBA00023163"/>
    </source>
</evidence>
<organism evidence="8 9">
    <name type="scientific">Oreochromis aureus</name>
    <name type="common">Israeli tilapia</name>
    <name type="synonym">Chromis aureus</name>
    <dbReference type="NCBI Taxonomy" id="47969"/>
    <lineage>
        <taxon>Eukaryota</taxon>
        <taxon>Metazoa</taxon>
        <taxon>Chordata</taxon>
        <taxon>Craniata</taxon>
        <taxon>Vertebrata</taxon>
        <taxon>Euteleostomi</taxon>
        <taxon>Actinopterygii</taxon>
        <taxon>Neopterygii</taxon>
        <taxon>Teleostei</taxon>
        <taxon>Neoteleostei</taxon>
        <taxon>Acanthomorphata</taxon>
        <taxon>Ovalentaria</taxon>
        <taxon>Cichlomorphae</taxon>
        <taxon>Cichliformes</taxon>
        <taxon>Cichlidae</taxon>
        <taxon>African cichlids</taxon>
        <taxon>Pseudocrenilabrinae</taxon>
        <taxon>Oreochromini</taxon>
        <taxon>Oreochromis</taxon>
    </lineage>
</organism>
<dbReference type="GO" id="GO:0046983">
    <property type="term" value="F:protein dimerization activity"/>
    <property type="evidence" value="ECO:0007669"/>
    <property type="project" value="InterPro"/>
</dbReference>
<comment type="subcellular location">
    <subcellularLocation>
        <location evidence="5">Nucleus</location>
    </subcellularLocation>
</comment>
<evidence type="ECO:0000256" key="2">
    <source>
        <dbReference type="ARBA" id="ARBA00023015"/>
    </source>
</evidence>
<name>A0A668T6U1_OREAU</name>
<proteinExistence type="inferred from homology"/>
<dbReference type="Pfam" id="PF02319">
    <property type="entry name" value="WHD_E2F_TDP"/>
    <property type="match status" value="1"/>
</dbReference>
<keyword evidence="5" id="KW-0539">Nucleus</keyword>
<evidence type="ECO:0000313" key="9">
    <source>
        <dbReference type="Proteomes" id="UP000472276"/>
    </source>
</evidence>
<dbReference type="Proteomes" id="UP000472276">
    <property type="component" value="Unassembled WGS sequence"/>
</dbReference>
<sequence length="361" mass="40299">MEFETTETARSTPSRHEKSLGLLTIKFVSLLQEAKDGVLDLKVAADSLAVKQKRRIYDITNVLEGVGLIEKKNKNVIQWRGENIASQTEEVLEQVNVLKAQIAELEAQEKELDNQKAWLEENIKHLNHDPVVNTYPFYDYIFEVNVFLYGETLLAVVAPAGTQLEVPLPEMGQSGQKKYQVNLRSYSAPIQVVLINRDSDSRVPVVFSVPPTDDICQMPTPPSTPASLQRFPLSVSTSNTNTTSCCSQESLCSDHQMVLPEHDDVLTPSATPPDVQMVCHGRPVMGLEQQEIDLVDQEFQSVLDVSSLLKLSATEDHMKDNQEGAVDLIDELMSTDGIDYSFNLDDNEGVCDLFDVQILNY</sequence>
<evidence type="ECO:0000256" key="5">
    <source>
        <dbReference type="RuleBase" id="RU003796"/>
    </source>
</evidence>
<dbReference type="InterPro" id="IPR032198">
    <property type="entry name" value="E2F_CC-MB"/>
</dbReference>
<evidence type="ECO:0000259" key="7">
    <source>
        <dbReference type="SMART" id="SM01372"/>
    </source>
</evidence>
<gene>
    <name evidence="8" type="primary">E2F5</name>
</gene>
<dbReference type="GO" id="GO:0000981">
    <property type="term" value="F:DNA-binding transcription factor activity, RNA polymerase II-specific"/>
    <property type="evidence" value="ECO:0007669"/>
    <property type="project" value="TreeGrafter"/>
</dbReference>
<protein>
    <recommendedName>
        <fullName evidence="7">E2F/DP family winged-helix DNA-binding domain-containing protein</fullName>
    </recommendedName>
</protein>
<keyword evidence="9" id="KW-1185">Reference proteome</keyword>
<reference evidence="8" key="1">
    <citation type="submission" date="2025-08" db="UniProtKB">
        <authorList>
            <consortium name="Ensembl"/>
        </authorList>
    </citation>
    <scope>IDENTIFICATION</scope>
</reference>
<evidence type="ECO:0000256" key="6">
    <source>
        <dbReference type="SAM" id="Coils"/>
    </source>
</evidence>
<evidence type="ECO:0000256" key="1">
    <source>
        <dbReference type="ARBA" id="ARBA00010940"/>
    </source>
</evidence>
<dbReference type="GO" id="GO:0000978">
    <property type="term" value="F:RNA polymerase II cis-regulatory region sequence-specific DNA binding"/>
    <property type="evidence" value="ECO:0007669"/>
    <property type="project" value="InterPro"/>
</dbReference>
<dbReference type="GO" id="GO:0090575">
    <property type="term" value="C:RNA polymerase II transcription regulator complex"/>
    <property type="evidence" value="ECO:0007669"/>
    <property type="project" value="TreeGrafter"/>
</dbReference>
<dbReference type="PANTHER" id="PTHR12081">
    <property type="entry name" value="TRANSCRIPTION FACTOR E2F"/>
    <property type="match status" value="1"/>
</dbReference>
<keyword evidence="6" id="KW-0175">Coiled coil</keyword>
<dbReference type="OMA" id="PDIHMEC"/>
<keyword evidence="3 5" id="KW-0238">DNA-binding</keyword>
<dbReference type="Ensembl" id="ENSOABT00000023493.2">
    <property type="protein sequence ID" value="ENSOABP00000022814.2"/>
    <property type="gene ID" value="ENSOABG00000011027.2"/>
</dbReference>
<dbReference type="InterPro" id="IPR036390">
    <property type="entry name" value="WH_DNA-bd_sf"/>
</dbReference>
<dbReference type="InterPro" id="IPR003316">
    <property type="entry name" value="E2F_WHTH_DNA-bd_dom"/>
</dbReference>
<comment type="similarity">
    <text evidence="1 5">Belongs to the E2F/DP family.</text>
</comment>
<keyword evidence="2 5" id="KW-0805">Transcription regulation</keyword>
<dbReference type="SUPFAM" id="SSF46785">
    <property type="entry name" value="Winged helix' DNA-binding domain"/>
    <property type="match status" value="1"/>
</dbReference>
<dbReference type="AlphaFoldDB" id="A0A668T6U1"/>
<dbReference type="SUPFAM" id="SSF144074">
    <property type="entry name" value="E2F-DP heterodimerization region"/>
    <property type="match status" value="1"/>
</dbReference>
<dbReference type="InterPro" id="IPR015633">
    <property type="entry name" value="E2F"/>
</dbReference>
<evidence type="ECO:0000313" key="8">
    <source>
        <dbReference type="Ensembl" id="ENSOABP00000022814.2"/>
    </source>
</evidence>
<dbReference type="PANTHER" id="PTHR12081:SF35">
    <property type="entry name" value="TRANSCRIPTION FACTOR E2F5"/>
    <property type="match status" value="1"/>
</dbReference>
<dbReference type="FunFam" id="1.10.10.10:FF:000008">
    <property type="entry name" value="E2F transcription factor 1"/>
    <property type="match status" value="1"/>
</dbReference>
<dbReference type="InterPro" id="IPR037241">
    <property type="entry name" value="E2F-DP_heterodim"/>
</dbReference>
<dbReference type="Gene3D" id="1.10.10.10">
    <property type="entry name" value="Winged helix-like DNA-binding domain superfamily/Winged helix DNA-binding domain"/>
    <property type="match status" value="1"/>
</dbReference>
<dbReference type="Pfam" id="PF16421">
    <property type="entry name" value="E2F_CC-MB"/>
    <property type="match status" value="1"/>
</dbReference>
<evidence type="ECO:0000256" key="3">
    <source>
        <dbReference type="ARBA" id="ARBA00023125"/>
    </source>
</evidence>
<keyword evidence="4 5" id="KW-0804">Transcription</keyword>
<accession>A0A668T6U1</accession>
<dbReference type="SMART" id="SM01372">
    <property type="entry name" value="E2F_TDP"/>
    <property type="match status" value="1"/>
</dbReference>
<feature type="domain" description="E2F/DP family winged-helix DNA-binding" evidence="7">
    <location>
        <begin position="15"/>
        <end position="81"/>
    </location>
</feature>
<dbReference type="Gene3D" id="6.10.250.540">
    <property type="match status" value="1"/>
</dbReference>
<reference evidence="8" key="2">
    <citation type="submission" date="2025-09" db="UniProtKB">
        <authorList>
            <consortium name="Ensembl"/>
        </authorList>
    </citation>
    <scope>IDENTIFICATION</scope>
</reference>
<dbReference type="InterPro" id="IPR036388">
    <property type="entry name" value="WH-like_DNA-bd_sf"/>
</dbReference>
<feature type="coiled-coil region" evidence="6">
    <location>
        <begin position="88"/>
        <end position="129"/>
    </location>
</feature>